<dbReference type="GO" id="GO:0003824">
    <property type="term" value="F:catalytic activity"/>
    <property type="evidence" value="ECO:0007669"/>
    <property type="project" value="UniProtKB-ARBA"/>
</dbReference>
<dbReference type="STRING" id="39692.BST38_20575"/>
<dbReference type="InterPro" id="IPR029058">
    <property type="entry name" value="AB_hydrolase_fold"/>
</dbReference>
<evidence type="ECO:0000313" key="3">
    <source>
        <dbReference type="EMBL" id="SRX81829.1"/>
    </source>
</evidence>
<feature type="compositionally biased region" description="Basic and acidic residues" evidence="1">
    <location>
        <begin position="61"/>
        <end position="70"/>
    </location>
</feature>
<feature type="region of interest" description="Disordered" evidence="1">
    <location>
        <begin position="40"/>
        <end position="129"/>
    </location>
</feature>
<gene>
    <name evidence="3" type="ORF">MPP7335_03585</name>
</gene>
<dbReference type="Proteomes" id="UP000252008">
    <property type="component" value="Unassembled WGS sequence"/>
</dbReference>
<dbReference type="InterPro" id="IPR000073">
    <property type="entry name" value="AB_hydrolase_1"/>
</dbReference>
<organism evidence="3 4">
    <name type="scientific">Mycolicibacterium parafortuitum</name>
    <name type="common">Mycobacterium parafortuitum</name>
    <dbReference type="NCBI Taxonomy" id="39692"/>
    <lineage>
        <taxon>Bacteria</taxon>
        <taxon>Bacillati</taxon>
        <taxon>Actinomycetota</taxon>
        <taxon>Actinomycetes</taxon>
        <taxon>Mycobacteriales</taxon>
        <taxon>Mycobacteriaceae</taxon>
        <taxon>Mycolicibacterium</taxon>
    </lineage>
</organism>
<protein>
    <recommendedName>
        <fullName evidence="2">AB hydrolase-1 domain-containing protein</fullName>
    </recommendedName>
</protein>
<accession>A0A375YLA8</accession>
<name>A0A375YLA8_MYCPF</name>
<dbReference type="AlphaFoldDB" id="A0A375YLA8"/>
<evidence type="ECO:0000259" key="2">
    <source>
        <dbReference type="Pfam" id="PF00561"/>
    </source>
</evidence>
<dbReference type="SUPFAM" id="SSF53474">
    <property type="entry name" value="alpha/beta-Hydrolases"/>
    <property type="match status" value="1"/>
</dbReference>
<evidence type="ECO:0000313" key="4">
    <source>
        <dbReference type="Proteomes" id="UP000252008"/>
    </source>
</evidence>
<evidence type="ECO:0000256" key="1">
    <source>
        <dbReference type="SAM" id="MobiDB-lite"/>
    </source>
</evidence>
<dbReference type="EMBL" id="UEGS01000001">
    <property type="protein sequence ID" value="SRX81829.1"/>
    <property type="molecule type" value="Genomic_DNA"/>
</dbReference>
<proteinExistence type="predicted"/>
<feature type="compositionally biased region" description="Basic and acidic residues" evidence="1">
    <location>
        <begin position="96"/>
        <end position="108"/>
    </location>
</feature>
<feature type="compositionally biased region" description="Acidic residues" evidence="1">
    <location>
        <begin position="113"/>
        <end position="126"/>
    </location>
</feature>
<reference evidence="3 4" key="1">
    <citation type="submission" date="2018-05" db="EMBL/GenBank/DDBJ databases">
        <authorList>
            <consortium name="IHU Genomes"/>
        </authorList>
    </citation>
    <scope>NUCLEOTIDE SEQUENCE [LARGE SCALE GENOMIC DNA]</scope>
    <source>
        <strain evidence="3 4">P7335</strain>
    </source>
</reference>
<feature type="domain" description="AB hydrolase-1" evidence="2">
    <location>
        <begin position="278"/>
        <end position="386"/>
    </location>
</feature>
<keyword evidence="4" id="KW-1185">Reference proteome</keyword>
<dbReference type="Pfam" id="PF00561">
    <property type="entry name" value="Abhydrolase_1"/>
    <property type="match status" value="1"/>
</dbReference>
<dbReference type="Gene3D" id="3.40.50.1820">
    <property type="entry name" value="alpha/beta hydrolase"/>
    <property type="match status" value="1"/>
</dbReference>
<feature type="compositionally biased region" description="Low complexity" evidence="1">
    <location>
        <begin position="46"/>
        <end position="59"/>
    </location>
</feature>
<sequence>MVLAIPEKGLVVDARPMRLVLAAAMLSSWAVIGLSAGVAHADDDTSGSAASSGAASQTDRVQTDRVDRVPAKPSRPARSSADTAKPDGTETSGDSTDNRTAKTTRDRAGAAGETEEAEAVDNDAEAVDNVVEFRPRTPLRTAAIRDTADTENPADTADAADAAEAPPVRPTLGRQLVGGVSDVGTIVVSVVHAAATAVAEAVGPDAFYGVPHLLATIVANTAAAVGRTLVGGRLHEPDTDQHSVGYGLLDMRGLFDPTKPPPGANDPTTTVTDEHPLPVILLNSTVLTQGVNWYAGAPALAGAGYKVYTFNYGNVTSNPRFPLQSIADIRRSAAELDAEINRVLIETGAPQVILIGHSQGGGALPSYYINAMGGAAKVSQLIGIGPGHHGTDFMGLVGLVLKLPILRQLYIGISEAIAPAFYQQSVGSPFLDEVYGDGDTRPGVLYTNISTVYDEVATPYTNQALDGPNVTNIVLQDRHPGLLLGHLNMVTSPLTWAVVLEALAANPAANRVPLTVAA</sequence>
<feature type="compositionally biased region" description="Low complexity" evidence="1">
    <location>
        <begin position="150"/>
        <end position="166"/>
    </location>
</feature>
<feature type="region of interest" description="Disordered" evidence="1">
    <location>
        <begin position="141"/>
        <end position="166"/>
    </location>
</feature>